<dbReference type="Proteomes" id="UP001240236">
    <property type="component" value="Unassembled WGS sequence"/>
</dbReference>
<evidence type="ECO:0000256" key="1">
    <source>
        <dbReference type="SAM" id="MobiDB-lite"/>
    </source>
</evidence>
<accession>A0AAE3VWV6</accession>
<feature type="compositionally biased region" description="Polar residues" evidence="1">
    <location>
        <begin position="135"/>
        <end position="144"/>
    </location>
</feature>
<sequence>MTADLAAVRRELDAARPEPPQERPPQRQYPELSHLLPAGQVLHYRADVYRQHFGEIFDRVDDLYARGLDAACNWQRSRPGPPAREGATVNAALQRLLTALVHDSPTRQHTLAVLRDVTVDRNSHRWWMARPGQPIRSSGSNSTRWDSRVGETIRSSRPKQALPRLVRC</sequence>
<feature type="region of interest" description="Disordered" evidence="1">
    <location>
        <begin position="130"/>
        <end position="162"/>
    </location>
</feature>
<reference evidence="2 3" key="1">
    <citation type="submission" date="2023-07" db="EMBL/GenBank/DDBJ databases">
        <title>Sequencing the genomes of 1000 actinobacteria strains.</title>
        <authorList>
            <person name="Klenk H.-P."/>
        </authorList>
    </citation>
    <scope>NUCLEOTIDE SEQUENCE [LARGE SCALE GENOMIC DNA]</scope>
    <source>
        <strain evidence="2 3">DSM 44709</strain>
    </source>
</reference>
<feature type="compositionally biased region" description="Basic and acidic residues" evidence="1">
    <location>
        <begin position="7"/>
        <end position="25"/>
    </location>
</feature>
<dbReference type="AlphaFoldDB" id="A0AAE3VWV6"/>
<evidence type="ECO:0000313" key="2">
    <source>
        <dbReference type="EMBL" id="MDQ0365082.1"/>
    </source>
</evidence>
<evidence type="ECO:0000313" key="3">
    <source>
        <dbReference type="Proteomes" id="UP001240236"/>
    </source>
</evidence>
<keyword evidence="3" id="KW-1185">Reference proteome</keyword>
<dbReference type="EMBL" id="JAUSUZ010000001">
    <property type="protein sequence ID" value="MDQ0365082.1"/>
    <property type="molecule type" value="Genomic_DNA"/>
</dbReference>
<proteinExistence type="predicted"/>
<gene>
    <name evidence="2" type="ORF">J2S42_001751</name>
</gene>
<name>A0AAE3VWV6_9ACTN</name>
<comment type="caution">
    <text evidence="2">The sequence shown here is derived from an EMBL/GenBank/DDBJ whole genome shotgun (WGS) entry which is preliminary data.</text>
</comment>
<protein>
    <submittedName>
        <fullName evidence="2">Uncharacterized protein</fullName>
    </submittedName>
</protein>
<feature type="region of interest" description="Disordered" evidence="1">
    <location>
        <begin position="1"/>
        <end position="31"/>
    </location>
</feature>
<organism evidence="2 3">
    <name type="scientific">Catenuloplanes indicus</name>
    <dbReference type="NCBI Taxonomy" id="137267"/>
    <lineage>
        <taxon>Bacteria</taxon>
        <taxon>Bacillati</taxon>
        <taxon>Actinomycetota</taxon>
        <taxon>Actinomycetes</taxon>
        <taxon>Micromonosporales</taxon>
        <taxon>Micromonosporaceae</taxon>
        <taxon>Catenuloplanes</taxon>
    </lineage>
</organism>
<dbReference type="RefSeq" id="WP_307237254.1">
    <property type="nucleotide sequence ID" value="NZ_JAUSUZ010000001.1"/>
</dbReference>